<accession>A0A6J4ISS9</accession>
<protein>
    <recommendedName>
        <fullName evidence="2">Solute-binding protein family 5 domain-containing protein</fullName>
    </recommendedName>
</protein>
<proteinExistence type="predicted"/>
<name>A0A6J4ISS9_9ACTN</name>
<gene>
    <name evidence="1" type="ORF">AVDCRST_MAG10-2590</name>
</gene>
<dbReference type="EMBL" id="CADCTB010000159">
    <property type="protein sequence ID" value="CAA9257867.1"/>
    <property type="molecule type" value="Genomic_DNA"/>
</dbReference>
<evidence type="ECO:0000313" key="1">
    <source>
        <dbReference type="EMBL" id="CAA9257867.1"/>
    </source>
</evidence>
<organism evidence="1">
    <name type="scientific">uncultured Acidimicrobiales bacterium</name>
    <dbReference type="NCBI Taxonomy" id="310071"/>
    <lineage>
        <taxon>Bacteria</taxon>
        <taxon>Bacillati</taxon>
        <taxon>Actinomycetota</taxon>
        <taxon>Acidimicrobiia</taxon>
        <taxon>Acidimicrobiales</taxon>
        <taxon>environmental samples</taxon>
    </lineage>
</organism>
<reference evidence="1" key="1">
    <citation type="submission" date="2020-02" db="EMBL/GenBank/DDBJ databases">
        <authorList>
            <person name="Meier V. D."/>
        </authorList>
    </citation>
    <scope>NUCLEOTIDE SEQUENCE</scope>
    <source>
        <strain evidence="1">AVDCRST_MAG10</strain>
    </source>
</reference>
<dbReference type="AlphaFoldDB" id="A0A6J4ISS9"/>
<sequence>MGDRSVQLQDEILQSQWEEAGFELRLSNVSNQADLLRRGAFHVSFTTGAFTNDEPQPAVDSCAPATTTEADLAGENLSRVADRPRCSPGPGQQEIEETRRMDALKSAYEITADLVPFLPRAPGISLLVYNSSRLADIGNDGGPTGPFFDTTTWFCRAGRC</sequence>
<evidence type="ECO:0008006" key="2">
    <source>
        <dbReference type="Google" id="ProtNLM"/>
    </source>
</evidence>